<gene>
    <name evidence="12" type="primary">ctaD_4</name>
    <name evidence="12" type="ORF">DSM104329_04792</name>
</gene>
<keyword evidence="3 8" id="KW-0812">Transmembrane</keyword>
<evidence type="ECO:0000256" key="6">
    <source>
        <dbReference type="ARBA" id="ARBA00023136"/>
    </source>
</evidence>
<feature type="transmembrane region" description="Helical" evidence="10">
    <location>
        <begin position="341"/>
        <end position="364"/>
    </location>
</feature>
<accession>A0A9E7C3D8</accession>
<proteinExistence type="inferred from homology"/>
<dbReference type="KEGG" id="sbae:DSM104329_04792"/>
<dbReference type="GO" id="GO:0016020">
    <property type="term" value="C:membrane"/>
    <property type="evidence" value="ECO:0007669"/>
    <property type="project" value="UniProtKB-SubCell"/>
</dbReference>
<feature type="transmembrane region" description="Helical" evidence="10">
    <location>
        <begin position="309"/>
        <end position="329"/>
    </location>
</feature>
<dbReference type="PROSITE" id="PS50855">
    <property type="entry name" value="COX1"/>
    <property type="match status" value="1"/>
</dbReference>
<feature type="transmembrane region" description="Helical" evidence="10">
    <location>
        <begin position="155"/>
        <end position="179"/>
    </location>
</feature>
<dbReference type="InterPro" id="IPR036927">
    <property type="entry name" value="Cyt_c_oxase-like_su1_sf"/>
</dbReference>
<dbReference type="Pfam" id="PF00115">
    <property type="entry name" value="COX1"/>
    <property type="match status" value="1"/>
</dbReference>
<evidence type="ECO:0000256" key="7">
    <source>
        <dbReference type="ARBA" id="ARBA00025218"/>
    </source>
</evidence>
<keyword evidence="8" id="KW-0408">Iron</keyword>
<evidence type="ECO:0000256" key="2">
    <source>
        <dbReference type="ARBA" id="ARBA00022660"/>
    </source>
</evidence>
<feature type="domain" description="Cytochrome oxidase subunit I profile" evidence="11">
    <location>
        <begin position="7"/>
        <end position="519"/>
    </location>
</feature>
<keyword evidence="8" id="KW-0479">Metal-binding</keyword>
<evidence type="ECO:0000313" key="13">
    <source>
        <dbReference type="Proteomes" id="UP001162834"/>
    </source>
</evidence>
<evidence type="ECO:0000256" key="10">
    <source>
        <dbReference type="SAM" id="Phobius"/>
    </source>
</evidence>
<evidence type="ECO:0000313" key="12">
    <source>
        <dbReference type="EMBL" id="UGS38368.1"/>
    </source>
</evidence>
<dbReference type="PROSITE" id="PS00077">
    <property type="entry name" value="COX1_CUB"/>
    <property type="match status" value="1"/>
</dbReference>
<evidence type="ECO:0000259" key="11">
    <source>
        <dbReference type="PROSITE" id="PS50855"/>
    </source>
</evidence>
<reference evidence="12" key="1">
    <citation type="journal article" date="2022" name="Int. J. Syst. Evol. Microbiol.">
        <title>Pseudomonas aegrilactucae sp. nov. and Pseudomonas morbosilactucae sp. nov., pathogens causing bacterial rot of lettuce in Japan.</title>
        <authorList>
            <person name="Sawada H."/>
            <person name="Fujikawa T."/>
            <person name="Satou M."/>
        </authorList>
    </citation>
    <scope>NUCLEOTIDE SEQUENCE</scope>
    <source>
        <strain evidence="12">0166_1</strain>
    </source>
</reference>
<name>A0A9E7C3D8_9ACTN</name>
<dbReference type="GO" id="GO:0020037">
    <property type="term" value="F:heme binding"/>
    <property type="evidence" value="ECO:0007669"/>
    <property type="project" value="InterPro"/>
</dbReference>
<keyword evidence="5 10" id="KW-1133">Transmembrane helix</keyword>
<comment type="function">
    <text evidence="7">Cytochrome c oxidase is the component of the respiratory chain that catalyzes the reduction of oxygen to water. Subunits 1-3 form the functional core of the enzyme complex. CO I is the catalytic subunit of the enzyme. Electrons originating in cytochrome c are transferred via the copper A center of subunit 2 and heme A of subunit 1 to the bimetallic center formed by heme A3 and copper B.</text>
</comment>
<evidence type="ECO:0000256" key="8">
    <source>
        <dbReference type="RuleBase" id="RU000370"/>
    </source>
</evidence>
<dbReference type="RefSeq" id="WP_259312390.1">
    <property type="nucleotide sequence ID" value="NZ_CP087164.1"/>
</dbReference>
<dbReference type="GO" id="GO:0004129">
    <property type="term" value="F:cytochrome-c oxidase activity"/>
    <property type="evidence" value="ECO:0007669"/>
    <property type="project" value="InterPro"/>
</dbReference>
<feature type="transmembrane region" description="Helical" evidence="10">
    <location>
        <begin position="274"/>
        <end position="297"/>
    </location>
</feature>
<dbReference type="Proteomes" id="UP001162834">
    <property type="component" value="Chromosome"/>
</dbReference>
<evidence type="ECO:0000256" key="1">
    <source>
        <dbReference type="ARBA" id="ARBA00004141"/>
    </source>
</evidence>
<keyword evidence="6 10" id="KW-0472">Membrane</keyword>
<evidence type="ECO:0000256" key="9">
    <source>
        <dbReference type="SAM" id="MobiDB-lite"/>
    </source>
</evidence>
<evidence type="ECO:0000256" key="4">
    <source>
        <dbReference type="ARBA" id="ARBA00022982"/>
    </source>
</evidence>
<keyword evidence="13" id="KW-1185">Reference proteome</keyword>
<dbReference type="SUPFAM" id="SSF81442">
    <property type="entry name" value="Cytochrome c oxidase subunit I-like"/>
    <property type="match status" value="1"/>
</dbReference>
<dbReference type="EMBL" id="CP087164">
    <property type="protein sequence ID" value="UGS38368.1"/>
    <property type="molecule type" value="Genomic_DNA"/>
</dbReference>
<feature type="transmembrane region" description="Helical" evidence="10">
    <location>
        <begin position="384"/>
        <end position="402"/>
    </location>
</feature>
<keyword evidence="2 8" id="KW-0679">Respiratory chain</keyword>
<feature type="transmembrane region" description="Helical" evidence="10">
    <location>
        <begin position="456"/>
        <end position="481"/>
    </location>
</feature>
<evidence type="ECO:0000256" key="5">
    <source>
        <dbReference type="ARBA" id="ARBA00022989"/>
    </source>
</evidence>
<dbReference type="GO" id="GO:0022904">
    <property type="term" value="P:respiratory electron transport chain"/>
    <property type="evidence" value="ECO:0007669"/>
    <property type="project" value="TreeGrafter"/>
</dbReference>
<comment type="subcellular location">
    <subcellularLocation>
        <location evidence="1">Membrane</location>
        <topology evidence="1">Multi-pass membrane protein</topology>
    </subcellularLocation>
</comment>
<keyword evidence="8" id="KW-0813">Transport</keyword>
<protein>
    <submittedName>
        <fullName evidence="12">Cytochrome c oxidase subunit 1</fullName>
    </submittedName>
</protein>
<dbReference type="InterPro" id="IPR023616">
    <property type="entry name" value="Cyt_c_oxase-like_su1_dom"/>
</dbReference>
<dbReference type="GO" id="GO:0015990">
    <property type="term" value="P:electron transport coupled proton transport"/>
    <property type="evidence" value="ECO:0007669"/>
    <property type="project" value="TreeGrafter"/>
</dbReference>
<feature type="transmembrane region" description="Helical" evidence="10">
    <location>
        <begin position="414"/>
        <end position="436"/>
    </location>
</feature>
<evidence type="ECO:0000256" key="3">
    <source>
        <dbReference type="ARBA" id="ARBA00022692"/>
    </source>
</evidence>
<feature type="region of interest" description="Disordered" evidence="9">
    <location>
        <begin position="486"/>
        <end position="515"/>
    </location>
</feature>
<feature type="transmembrane region" description="Helical" evidence="10">
    <location>
        <begin position="29"/>
        <end position="47"/>
    </location>
</feature>
<feature type="transmembrane region" description="Helical" evidence="10">
    <location>
        <begin position="106"/>
        <end position="125"/>
    </location>
</feature>
<keyword evidence="8" id="KW-0349">Heme</keyword>
<dbReference type="GO" id="GO:0009060">
    <property type="term" value="P:aerobic respiration"/>
    <property type="evidence" value="ECO:0007669"/>
    <property type="project" value="InterPro"/>
</dbReference>
<dbReference type="PRINTS" id="PR01165">
    <property type="entry name" value="CYCOXIDASEI"/>
</dbReference>
<feature type="transmembrane region" description="Helical" evidence="10">
    <location>
        <begin position="191"/>
        <end position="221"/>
    </location>
</feature>
<feature type="transmembrane region" description="Helical" evidence="10">
    <location>
        <begin position="75"/>
        <end position="94"/>
    </location>
</feature>
<dbReference type="PANTHER" id="PTHR10422">
    <property type="entry name" value="CYTOCHROME C OXIDASE SUBUNIT 1"/>
    <property type="match status" value="1"/>
</dbReference>
<organism evidence="12 13">
    <name type="scientific">Capillimicrobium parvum</name>
    <dbReference type="NCBI Taxonomy" id="2884022"/>
    <lineage>
        <taxon>Bacteria</taxon>
        <taxon>Bacillati</taxon>
        <taxon>Actinomycetota</taxon>
        <taxon>Thermoleophilia</taxon>
        <taxon>Solirubrobacterales</taxon>
        <taxon>Capillimicrobiaceae</taxon>
        <taxon>Capillimicrobium</taxon>
    </lineage>
</organism>
<dbReference type="AlphaFoldDB" id="A0A9E7C3D8"/>
<dbReference type="PANTHER" id="PTHR10422:SF18">
    <property type="entry name" value="CYTOCHROME C OXIDASE SUBUNIT 1"/>
    <property type="match status" value="1"/>
</dbReference>
<dbReference type="InterPro" id="IPR023615">
    <property type="entry name" value="Cyt_c_Oxase_su1_BS"/>
</dbReference>
<comment type="similarity">
    <text evidence="8">Belongs to the heme-copper respiratory oxidase family.</text>
</comment>
<keyword evidence="4 8" id="KW-0249">Electron transport</keyword>
<feature type="transmembrane region" description="Helical" evidence="10">
    <location>
        <begin position="241"/>
        <end position="262"/>
    </location>
</feature>
<dbReference type="Gene3D" id="1.20.210.10">
    <property type="entry name" value="Cytochrome c oxidase-like, subunit I domain"/>
    <property type="match status" value="1"/>
</dbReference>
<sequence>MTIAAARPPRLSIVEIVGSTDHKRIARRMIFSALAFFLAGGVMALLMRTELAEPGLQVVSTSAYNALFTMHGSTMIYLFMTPIALALGVYLVPLQVGAGNIAAPRIVLAGFVLYIAGGVAMYLGFLTTGGPGRATWIGVDPLSNTINTPGVGMDLWVIGVAVVTLGELLIGACVLATALRRRTPDMTLKRMAVFTWTMVATCLMVCFAFPVLVVAMALLWVERQYGGVFSASPEGPVVYQQLFWFYGHPVVYVMFFPFLGAVAEVFATFSGRRFFGYSLFIFSILAFAALSTSVWAHHMFTTGRVTNRYFALTSTLIAIPAGIEYFDLLGTLWRGRIRVTVPFLFAAGFFVQFLVGGLTGIWVASPPLDYHANNSYFLVAHFHYTLFAGSAFGLFAALYFWWPKFTGVMLRDRLGQIHFWLLVVGTNATFFPMFLLGQDGMTRRIADYPSSEGWGALNLVSTIGAFVIALAVLVFVVNVVVSTRARRPAGPDPWDGQTLEWATTSPPPPHNFDALPPVRSYAPLLDLKHEAPS</sequence>
<dbReference type="InterPro" id="IPR000883">
    <property type="entry name" value="Cyt_C_Oxase_1"/>
</dbReference>